<organism evidence="1 2">
    <name type="scientific">Venustampulla echinocandica</name>
    <dbReference type="NCBI Taxonomy" id="2656787"/>
    <lineage>
        <taxon>Eukaryota</taxon>
        <taxon>Fungi</taxon>
        <taxon>Dikarya</taxon>
        <taxon>Ascomycota</taxon>
        <taxon>Pezizomycotina</taxon>
        <taxon>Leotiomycetes</taxon>
        <taxon>Helotiales</taxon>
        <taxon>Pleuroascaceae</taxon>
        <taxon>Venustampulla</taxon>
    </lineage>
</organism>
<dbReference type="AlphaFoldDB" id="A0A370TSK0"/>
<evidence type="ECO:0000313" key="1">
    <source>
        <dbReference type="EMBL" id="RDL38506.1"/>
    </source>
</evidence>
<gene>
    <name evidence="1" type="ORF">BP5553_02846</name>
</gene>
<proteinExistence type="predicted"/>
<protein>
    <submittedName>
        <fullName evidence="1">Uncharacterized protein</fullName>
    </submittedName>
</protein>
<comment type="caution">
    <text evidence="1">The sequence shown here is derived from an EMBL/GenBank/DDBJ whole genome shotgun (WGS) entry which is preliminary data.</text>
</comment>
<evidence type="ECO:0000313" key="2">
    <source>
        <dbReference type="Proteomes" id="UP000254866"/>
    </source>
</evidence>
<dbReference type="Proteomes" id="UP000254866">
    <property type="component" value="Unassembled WGS sequence"/>
</dbReference>
<dbReference type="RefSeq" id="XP_031871162.1">
    <property type="nucleotide sequence ID" value="XM_032011469.1"/>
</dbReference>
<sequence>MHRQQTLPAPRASSPNIESTICQFGEEDNPGLFESVIIRVSKATSTINMQDGQRRREDSTLYFPREYLGQQTDPFAPGFRMPSSPLEITLDQPLLPHSHPTGGSWKPIVQSGIPFGAPQFIRASAEFISPEEAPLAWRPCNVAGTSMVAEPVVPQTLTTNYIDSIIQLPSLQFKPIPQSRSIFTDPNISLSY</sequence>
<reference evidence="1 2" key="1">
    <citation type="journal article" date="2018" name="IMA Fungus">
        <title>IMA Genome-F 9: Draft genome sequence of Annulohypoxylon stygium, Aspergillus mulundensis, Berkeleyomyces basicola (syn. Thielaviopsis basicola), Ceratocystis smalleyi, two Cercospora beticola strains, Coleophoma cylindrospora, Fusarium fracticaudum, Phialophora cf. hyalina, and Morchella septimelata.</title>
        <authorList>
            <person name="Wingfield B.D."/>
            <person name="Bills G.F."/>
            <person name="Dong Y."/>
            <person name="Huang W."/>
            <person name="Nel W.J."/>
            <person name="Swalarsk-Parry B.S."/>
            <person name="Vaghefi N."/>
            <person name="Wilken P.M."/>
            <person name="An Z."/>
            <person name="de Beer Z.W."/>
            <person name="De Vos L."/>
            <person name="Chen L."/>
            <person name="Duong T.A."/>
            <person name="Gao Y."/>
            <person name="Hammerbacher A."/>
            <person name="Kikkert J.R."/>
            <person name="Li Y."/>
            <person name="Li H."/>
            <person name="Li K."/>
            <person name="Li Q."/>
            <person name="Liu X."/>
            <person name="Ma X."/>
            <person name="Naidoo K."/>
            <person name="Pethybridge S.J."/>
            <person name="Sun J."/>
            <person name="Steenkamp E.T."/>
            <person name="van der Nest M.A."/>
            <person name="van Wyk S."/>
            <person name="Wingfield M.J."/>
            <person name="Xiong C."/>
            <person name="Yue Q."/>
            <person name="Zhang X."/>
        </authorList>
    </citation>
    <scope>NUCLEOTIDE SEQUENCE [LARGE SCALE GENOMIC DNA]</scope>
    <source>
        <strain evidence="1 2">BP 5553</strain>
    </source>
</reference>
<name>A0A370TSK0_9HELO</name>
<dbReference type="EMBL" id="NPIC01000002">
    <property type="protein sequence ID" value="RDL38506.1"/>
    <property type="molecule type" value="Genomic_DNA"/>
</dbReference>
<accession>A0A370TSK0</accession>
<keyword evidence="2" id="KW-1185">Reference proteome</keyword>
<dbReference type="GeneID" id="43595695"/>